<reference evidence="2 3" key="1">
    <citation type="journal article" date="2023" name="G3 (Bethesda)">
        <title>A chromosome-length genome assembly and annotation of blackberry (Rubus argutus, cv. 'Hillquist').</title>
        <authorList>
            <person name="Bruna T."/>
            <person name="Aryal R."/>
            <person name="Dudchenko O."/>
            <person name="Sargent D.J."/>
            <person name="Mead D."/>
            <person name="Buti M."/>
            <person name="Cavallini A."/>
            <person name="Hytonen T."/>
            <person name="Andres J."/>
            <person name="Pham M."/>
            <person name="Weisz D."/>
            <person name="Mascagni F."/>
            <person name="Usai G."/>
            <person name="Natali L."/>
            <person name="Bassil N."/>
            <person name="Fernandez G.E."/>
            <person name="Lomsadze A."/>
            <person name="Armour M."/>
            <person name="Olukolu B."/>
            <person name="Poorten T."/>
            <person name="Britton C."/>
            <person name="Davik J."/>
            <person name="Ashrafi H."/>
            <person name="Aiden E.L."/>
            <person name="Borodovsky M."/>
            <person name="Worthington M."/>
        </authorList>
    </citation>
    <scope>NUCLEOTIDE SEQUENCE [LARGE SCALE GENOMIC DNA]</scope>
    <source>
        <strain evidence="2">PI 553951</strain>
    </source>
</reference>
<feature type="region of interest" description="Disordered" evidence="1">
    <location>
        <begin position="1"/>
        <end position="121"/>
    </location>
</feature>
<dbReference type="AlphaFoldDB" id="A0AAW1YSE6"/>
<keyword evidence="3" id="KW-1185">Reference proteome</keyword>
<feature type="compositionally biased region" description="Polar residues" evidence="1">
    <location>
        <begin position="28"/>
        <end position="40"/>
    </location>
</feature>
<accession>A0AAW1YSE6</accession>
<evidence type="ECO:0000256" key="1">
    <source>
        <dbReference type="SAM" id="MobiDB-lite"/>
    </source>
</evidence>
<name>A0AAW1YSE6_RUBAR</name>
<organism evidence="2 3">
    <name type="scientific">Rubus argutus</name>
    <name type="common">Southern blackberry</name>
    <dbReference type="NCBI Taxonomy" id="59490"/>
    <lineage>
        <taxon>Eukaryota</taxon>
        <taxon>Viridiplantae</taxon>
        <taxon>Streptophyta</taxon>
        <taxon>Embryophyta</taxon>
        <taxon>Tracheophyta</taxon>
        <taxon>Spermatophyta</taxon>
        <taxon>Magnoliopsida</taxon>
        <taxon>eudicotyledons</taxon>
        <taxon>Gunneridae</taxon>
        <taxon>Pentapetalae</taxon>
        <taxon>rosids</taxon>
        <taxon>fabids</taxon>
        <taxon>Rosales</taxon>
        <taxon>Rosaceae</taxon>
        <taxon>Rosoideae</taxon>
        <taxon>Rosoideae incertae sedis</taxon>
        <taxon>Rubus</taxon>
    </lineage>
</organism>
<evidence type="ECO:0000313" key="2">
    <source>
        <dbReference type="EMBL" id="KAK9951630.1"/>
    </source>
</evidence>
<dbReference type="EMBL" id="JBEDUW010000001">
    <property type="protein sequence ID" value="KAK9951630.1"/>
    <property type="molecule type" value="Genomic_DNA"/>
</dbReference>
<protein>
    <submittedName>
        <fullName evidence="2">Uncharacterized protein</fullName>
    </submittedName>
</protein>
<sequence length="121" mass="13083">MNAEVAGRSHVASGVIDRRSGLHHNKKQLSSLTAASQPTSDPDQAQLPQPLPDSNGTLLPAQPAPNSKKSKKKNNNVWVSKSARKGKKKTKPNTNHNVPGEDKFLVTPVTRFPDKTDDTPT</sequence>
<proteinExistence type="predicted"/>
<comment type="caution">
    <text evidence="2">The sequence shown here is derived from an EMBL/GenBank/DDBJ whole genome shotgun (WGS) entry which is preliminary data.</text>
</comment>
<feature type="compositionally biased region" description="Basic residues" evidence="1">
    <location>
        <begin position="82"/>
        <end position="91"/>
    </location>
</feature>
<evidence type="ECO:0000313" key="3">
    <source>
        <dbReference type="Proteomes" id="UP001457282"/>
    </source>
</evidence>
<dbReference type="Proteomes" id="UP001457282">
    <property type="component" value="Unassembled WGS sequence"/>
</dbReference>
<gene>
    <name evidence="2" type="ORF">M0R45_007068</name>
</gene>
<feature type="compositionally biased region" description="Basic and acidic residues" evidence="1">
    <location>
        <begin position="112"/>
        <end position="121"/>
    </location>
</feature>